<proteinExistence type="predicted"/>
<sequence>MDCTPLRRNRPYRHLWTAQALSAFGAQASMVAIPLAVIHQLNSASVVALVSFTEGIVLLAVLPVAGLAIDRLGYRPVLIFCDVVRVPTLAVMGWAIGTHQLSPALVVVCAAINGAANAPFWPAVTAAVRAVVPDSQMALALALGQARSAVAGILGPLLAAALYQRSPALPMLCAAGSCLVSLACVVTARLPWPTTKAKRPVRGFPLIGGWRFLVAQPFLRHMMIYGAVTNLAFGGIVLVTTTDYVRSGDTTGTGWLFALAGTGNLLGSLAIAPGMHRLAPRALILLLAWNVALFGAVAAALGTGVWSAPLLGLCCVSSPALNVVVQRVLLRTTPSALLGRVQVAFQTAPQLLASVGPMAGAGLLRVTSSHTALIVLAGVIATMTVLTAVTSALRHVPPAHTDTPAEQREDEATDGRRTHASTMRADPLR</sequence>
<evidence type="ECO:0000256" key="5">
    <source>
        <dbReference type="ARBA" id="ARBA00023136"/>
    </source>
</evidence>
<feature type="transmembrane region" description="Helical" evidence="7">
    <location>
        <begin position="20"/>
        <end position="38"/>
    </location>
</feature>
<feature type="transmembrane region" description="Helical" evidence="7">
    <location>
        <begin position="77"/>
        <end position="97"/>
    </location>
</feature>
<feature type="transmembrane region" description="Helical" evidence="7">
    <location>
        <begin position="222"/>
        <end position="241"/>
    </location>
</feature>
<dbReference type="PANTHER" id="PTHR23513">
    <property type="entry name" value="INTEGRAL MEMBRANE EFFLUX PROTEIN-RELATED"/>
    <property type="match status" value="1"/>
</dbReference>
<feature type="transmembrane region" description="Helical" evidence="7">
    <location>
        <begin position="103"/>
        <end position="128"/>
    </location>
</feature>
<name>A0A7M2T7N6_STRCW</name>
<evidence type="ECO:0000256" key="6">
    <source>
        <dbReference type="SAM" id="MobiDB-lite"/>
    </source>
</evidence>
<keyword evidence="9" id="KW-1185">Reference proteome</keyword>
<keyword evidence="4 7" id="KW-1133">Transmembrane helix</keyword>
<evidence type="ECO:0000256" key="2">
    <source>
        <dbReference type="ARBA" id="ARBA00022475"/>
    </source>
</evidence>
<dbReference type="GO" id="GO:0022857">
    <property type="term" value="F:transmembrane transporter activity"/>
    <property type="evidence" value="ECO:0007669"/>
    <property type="project" value="InterPro"/>
</dbReference>
<evidence type="ECO:0000313" key="9">
    <source>
        <dbReference type="Proteomes" id="UP000594008"/>
    </source>
</evidence>
<keyword evidence="5 7" id="KW-0472">Membrane</keyword>
<feature type="transmembrane region" description="Helical" evidence="7">
    <location>
        <begin position="44"/>
        <end position="65"/>
    </location>
</feature>
<dbReference type="SUPFAM" id="SSF103473">
    <property type="entry name" value="MFS general substrate transporter"/>
    <property type="match status" value="1"/>
</dbReference>
<reference evidence="8 9" key="1">
    <citation type="submission" date="2020-10" db="EMBL/GenBank/DDBJ databases">
        <title>Streptomyces chromofuscus complate genome analysis.</title>
        <authorList>
            <person name="Anwar N."/>
        </authorList>
    </citation>
    <scope>NUCLEOTIDE SEQUENCE [LARGE SCALE GENOMIC DNA]</scope>
    <source>
        <strain evidence="8 9">DSM 40273</strain>
    </source>
</reference>
<dbReference type="InterPro" id="IPR036259">
    <property type="entry name" value="MFS_trans_sf"/>
</dbReference>
<feature type="transmembrane region" description="Helical" evidence="7">
    <location>
        <begin position="283"/>
        <end position="302"/>
    </location>
</feature>
<evidence type="ECO:0000256" key="7">
    <source>
        <dbReference type="SAM" id="Phobius"/>
    </source>
</evidence>
<dbReference type="InterPro" id="IPR011701">
    <property type="entry name" value="MFS"/>
</dbReference>
<dbReference type="Proteomes" id="UP000594008">
    <property type="component" value="Chromosome"/>
</dbReference>
<dbReference type="EMBL" id="CP063374">
    <property type="protein sequence ID" value="QOV43698.1"/>
    <property type="molecule type" value="Genomic_DNA"/>
</dbReference>
<gene>
    <name evidence="8" type="ORF">IPT68_28940</name>
</gene>
<dbReference type="GO" id="GO:0005886">
    <property type="term" value="C:plasma membrane"/>
    <property type="evidence" value="ECO:0007669"/>
    <property type="project" value="UniProtKB-SubCell"/>
</dbReference>
<protein>
    <submittedName>
        <fullName evidence="8">MFS transporter</fullName>
    </submittedName>
</protein>
<dbReference type="AlphaFoldDB" id="A0A7M2T7N6"/>
<dbReference type="KEGG" id="schf:IPT68_28940"/>
<comment type="subcellular location">
    <subcellularLocation>
        <location evidence="1">Cell membrane</location>
        <topology evidence="1">Multi-pass membrane protein</topology>
    </subcellularLocation>
</comment>
<feature type="transmembrane region" description="Helical" evidence="7">
    <location>
        <begin position="169"/>
        <end position="192"/>
    </location>
</feature>
<evidence type="ECO:0000256" key="1">
    <source>
        <dbReference type="ARBA" id="ARBA00004651"/>
    </source>
</evidence>
<dbReference type="PANTHER" id="PTHR23513:SF11">
    <property type="entry name" value="STAPHYLOFERRIN A TRANSPORTER"/>
    <property type="match status" value="1"/>
</dbReference>
<dbReference type="Gene3D" id="1.20.1250.20">
    <property type="entry name" value="MFS general substrate transporter like domains"/>
    <property type="match status" value="1"/>
</dbReference>
<organism evidence="8 9">
    <name type="scientific">Streptomyces chromofuscus</name>
    <dbReference type="NCBI Taxonomy" id="42881"/>
    <lineage>
        <taxon>Bacteria</taxon>
        <taxon>Bacillati</taxon>
        <taxon>Actinomycetota</taxon>
        <taxon>Actinomycetes</taxon>
        <taxon>Kitasatosporales</taxon>
        <taxon>Streptomycetaceae</taxon>
        <taxon>Streptomyces</taxon>
    </lineage>
</organism>
<feature type="transmembrane region" description="Helical" evidence="7">
    <location>
        <begin position="140"/>
        <end position="163"/>
    </location>
</feature>
<feature type="transmembrane region" description="Helical" evidence="7">
    <location>
        <begin position="372"/>
        <end position="393"/>
    </location>
</feature>
<accession>A0A7M2T7N6</accession>
<keyword evidence="2" id="KW-1003">Cell membrane</keyword>
<evidence type="ECO:0000256" key="3">
    <source>
        <dbReference type="ARBA" id="ARBA00022692"/>
    </source>
</evidence>
<evidence type="ECO:0000256" key="4">
    <source>
        <dbReference type="ARBA" id="ARBA00022989"/>
    </source>
</evidence>
<feature type="transmembrane region" description="Helical" evidence="7">
    <location>
        <begin position="253"/>
        <end position="271"/>
    </location>
</feature>
<evidence type="ECO:0000313" key="8">
    <source>
        <dbReference type="EMBL" id="QOV43698.1"/>
    </source>
</evidence>
<dbReference type="RefSeq" id="WP_189701403.1">
    <property type="nucleotide sequence ID" value="NZ_BMTA01000027.1"/>
</dbReference>
<keyword evidence="3 7" id="KW-0812">Transmembrane</keyword>
<dbReference type="Pfam" id="PF07690">
    <property type="entry name" value="MFS_1"/>
    <property type="match status" value="1"/>
</dbReference>
<feature type="region of interest" description="Disordered" evidence="6">
    <location>
        <begin position="397"/>
        <end position="429"/>
    </location>
</feature>
<dbReference type="CDD" id="cd06173">
    <property type="entry name" value="MFS_MefA_like"/>
    <property type="match status" value="1"/>
</dbReference>